<feature type="compositionally biased region" description="Low complexity" evidence="7">
    <location>
        <begin position="398"/>
        <end position="407"/>
    </location>
</feature>
<feature type="region of interest" description="Disordered" evidence="7">
    <location>
        <begin position="239"/>
        <end position="508"/>
    </location>
</feature>
<evidence type="ECO:0000256" key="5">
    <source>
        <dbReference type="ARBA" id="ARBA00023242"/>
    </source>
</evidence>
<sequence>MAQQQMIRPNQIDTLPYLDDDTRKHFKSGLTGLWQQYEGSPEGSPAKNEARSRIQQASSKLMQRMSSGNRPGSSSNGQQPRPPQMNGQMPQQGQMAQQGNGAQMAQQMQQQQAQQQAPAQAQQNSQAELVQLQTRVKAQVTALNVFPEPTISSKEEFDAYKLKFQNMYGQHLLKRARAEVEIRAVQALMKDARDNGRESLEEWKTRGMAAQQAQQAAAAAALALERKNNENKIAYTNKQNRAQGGQAQAQVGGQAQRPVTQNGGQGDVKMEQRMSASPPQPQNQFTQQQPGQMPQQQVPQHLPQQQTPQQTMHQQTPQTATQPQMPQQNYPQQNMAHQGIQQQQQRQQINTQQAAQYGNQQYQTPQSAVPQSAMSTQPSGPPRPLTQSDALNRANSYSQAQQQSTSNPQPPQASQPMQTPHGTMLASTLQFPQSATQHTPTSSGFPQTTNQQFNSANTKFPIPKTLSLGPNTQQPVAGPASRPTMLNQSGLLHAPGIQKPPPFTLEGEGDHVLSKRKLDELVRQITHSSDPADGLSPDVQESVLSMCDNFVDNLIQSSCRLAKLRQGQTLELRDVQMVLERNYGIRIPGYSLDEVRSVRKFQPASGWVGKVQAVQAAKVMGGGKGD</sequence>
<dbReference type="InParanoid" id="A0A1V8SKX8"/>
<feature type="compositionally biased region" description="Polar residues" evidence="7">
    <location>
        <begin position="53"/>
        <end position="65"/>
    </location>
</feature>
<accession>A0A1V8SKX8</accession>
<dbReference type="CDD" id="cd07981">
    <property type="entry name" value="HFD_TAF12"/>
    <property type="match status" value="1"/>
</dbReference>
<dbReference type="OrthoDB" id="2193432at2759"/>
<dbReference type="GO" id="GO:0046982">
    <property type="term" value="F:protein heterodimerization activity"/>
    <property type="evidence" value="ECO:0007669"/>
    <property type="project" value="InterPro"/>
</dbReference>
<dbReference type="GO" id="GO:0051123">
    <property type="term" value="P:RNA polymerase II preinitiation complex assembly"/>
    <property type="evidence" value="ECO:0007669"/>
    <property type="project" value="TreeGrafter"/>
</dbReference>
<name>A0A1V8SKX8_9PEZI</name>
<evidence type="ECO:0000259" key="8">
    <source>
        <dbReference type="Pfam" id="PF03847"/>
    </source>
</evidence>
<evidence type="ECO:0000313" key="9">
    <source>
        <dbReference type="EMBL" id="OQN99815.1"/>
    </source>
</evidence>
<dbReference type="STRING" id="1507870.A0A1V8SKX8"/>
<feature type="domain" description="Transcription initiation factor TFIID subunit 12" evidence="8">
    <location>
        <begin position="514"/>
        <end position="584"/>
    </location>
</feature>
<dbReference type="GO" id="GO:0017025">
    <property type="term" value="F:TBP-class protein binding"/>
    <property type="evidence" value="ECO:0007669"/>
    <property type="project" value="TreeGrafter"/>
</dbReference>
<dbReference type="Pfam" id="PF03847">
    <property type="entry name" value="TFIID_20kDa"/>
    <property type="match status" value="1"/>
</dbReference>
<dbReference type="AlphaFoldDB" id="A0A1V8SKX8"/>
<evidence type="ECO:0000256" key="1">
    <source>
        <dbReference type="ARBA" id="ARBA00004123"/>
    </source>
</evidence>
<keyword evidence="4" id="KW-0804">Transcription</keyword>
<dbReference type="EMBL" id="NAJO01000038">
    <property type="protein sequence ID" value="OQN99815.1"/>
    <property type="molecule type" value="Genomic_DNA"/>
</dbReference>
<feature type="compositionally biased region" description="Low complexity" evidence="7">
    <location>
        <begin position="66"/>
        <end position="120"/>
    </location>
</feature>
<feature type="compositionally biased region" description="Polar residues" evidence="7">
    <location>
        <begin position="1"/>
        <end position="13"/>
    </location>
</feature>
<feature type="region of interest" description="Disordered" evidence="7">
    <location>
        <begin position="1"/>
        <end position="120"/>
    </location>
</feature>
<evidence type="ECO:0000313" key="10">
    <source>
        <dbReference type="Proteomes" id="UP000192596"/>
    </source>
</evidence>
<keyword evidence="3" id="KW-0805">Transcription regulation</keyword>
<reference evidence="10" key="1">
    <citation type="submission" date="2017-03" db="EMBL/GenBank/DDBJ databases">
        <title>Genomes of endolithic fungi from Antarctica.</title>
        <authorList>
            <person name="Coleine C."/>
            <person name="Masonjones S."/>
            <person name="Stajich J.E."/>
        </authorList>
    </citation>
    <scope>NUCLEOTIDE SEQUENCE [LARGE SCALE GENOMIC DNA]</scope>
    <source>
        <strain evidence="10">CCFEE 5527</strain>
    </source>
</reference>
<protein>
    <recommendedName>
        <fullName evidence="8">Transcription initiation factor TFIID subunit 12 domain-containing protein</fullName>
    </recommendedName>
</protein>
<dbReference type="PANTHER" id="PTHR12264">
    <property type="entry name" value="TRANSCRIPTION INITIATION FACTOR TFIID SUBUNIT 12"/>
    <property type="match status" value="1"/>
</dbReference>
<feature type="compositionally biased region" description="Polar residues" evidence="7">
    <location>
        <begin position="425"/>
        <end position="458"/>
    </location>
</feature>
<feature type="compositionally biased region" description="Low complexity" evidence="7">
    <location>
        <begin position="282"/>
        <end position="364"/>
    </location>
</feature>
<feature type="compositionally biased region" description="Polar residues" evidence="7">
    <location>
        <begin position="365"/>
        <end position="378"/>
    </location>
</feature>
<evidence type="ECO:0000256" key="6">
    <source>
        <dbReference type="SAM" id="Coils"/>
    </source>
</evidence>
<dbReference type="Proteomes" id="UP000192596">
    <property type="component" value="Unassembled WGS sequence"/>
</dbReference>
<dbReference type="InterPro" id="IPR009072">
    <property type="entry name" value="Histone-fold"/>
</dbReference>
<evidence type="ECO:0000256" key="2">
    <source>
        <dbReference type="ARBA" id="ARBA00007530"/>
    </source>
</evidence>
<keyword evidence="6" id="KW-0175">Coiled coil</keyword>
<comment type="subcellular location">
    <subcellularLocation>
        <location evidence="1">Nucleus</location>
    </subcellularLocation>
</comment>
<dbReference type="InterPro" id="IPR003228">
    <property type="entry name" value="TFIID_TAF12_dom"/>
</dbReference>
<proteinExistence type="inferred from homology"/>
<keyword evidence="10" id="KW-1185">Reference proteome</keyword>
<gene>
    <name evidence="9" type="ORF">B0A48_14585</name>
</gene>
<keyword evidence="5" id="KW-0539">Nucleus</keyword>
<dbReference type="PANTHER" id="PTHR12264:SF21">
    <property type="entry name" value="TRANSCRIPTION INITIATION FACTOR TFIID SUBUNIT 12"/>
    <property type="match status" value="1"/>
</dbReference>
<evidence type="ECO:0000256" key="3">
    <source>
        <dbReference type="ARBA" id="ARBA00023015"/>
    </source>
</evidence>
<dbReference type="GO" id="GO:0005669">
    <property type="term" value="C:transcription factor TFIID complex"/>
    <property type="evidence" value="ECO:0007669"/>
    <property type="project" value="InterPro"/>
</dbReference>
<feature type="compositionally biased region" description="Low complexity" evidence="7">
    <location>
        <begin position="242"/>
        <end position="256"/>
    </location>
</feature>
<dbReference type="SUPFAM" id="SSF47113">
    <property type="entry name" value="Histone-fold"/>
    <property type="match status" value="1"/>
</dbReference>
<feature type="coiled-coil region" evidence="6">
    <location>
        <begin position="175"/>
        <end position="230"/>
    </location>
</feature>
<comment type="caution">
    <text evidence="9">The sequence shown here is derived from an EMBL/GenBank/DDBJ whole genome shotgun (WGS) entry which is preliminary data.</text>
</comment>
<dbReference type="InterPro" id="IPR037794">
    <property type="entry name" value="TAF12"/>
</dbReference>
<organism evidence="9 10">
    <name type="scientific">Cryoendolithus antarcticus</name>
    <dbReference type="NCBI Taxonomy" id="1507870"/>
    <lineage>
        <taxon>Eukaryota</taxon>
        <taxon>Fungi</taxon>
        <taxon>Dikarya</taxon>
        <taxon>Ascomycota</taxon>
        <taxon>Pezizomycotina</taxon>
        <taxon>Dothideomycetes</taxon>
        <taxon>Dothideomycetidae</taxon>
        <taxon>Cladosporiales</taxon>
        <taxon>Cladosporiaceae</taxon>
        <taxon>Cryoendolithus</taxon>
    </lineage>
</organism>
<dbReference type="GO" id="GO:0003677">
    <property type="term" value="F:DNA binding"/>
    <property type="evidence" value="ECO:0007669"/>
    <property type="project" value="TreeGrafter"/>
</dbReference>
<comment type="similarity">
    <text evidence="2">Belongs to the TAF12 family.</text>
</comment>
<dbReference type="GO" id="GO:0000124">
    <property type="term" value="C:SAGA complex"/>
    <property type="evidence" value="ECO:0007669"/>
    <property type="project" value="InterPro"/>
</dbReference>
<evidence type="ECO:0000256" key="7">
    <source>
        <dbReference type="SAM" id="MobiDB-lite"/>
    </source>
</evidence>
<evidence type="ECO:0000256" key="4">
    <source>
        <dbReference type="ARBA" id="ARBA00023163"/>
    </source>
</evidence>
<feature type="compositionally biased region" description="Polar residues" evidence="7">
    <location>
        <begin position="385"/>
        <end position="397"/>
    </location>
</feature>
<dbReference type="Gene3D" id="1.10.20.10">
    <property type="entry name" value="Histone, subunit A"/>
    <property type="match status" value="1"/>
</dbReference>